<dbReference type="Proteomes" id="UP001381693">
    <property type="component" value="Unassembled WGS sequence"/>
</dbReference>
<proteinExistence type="predicted"/>
<dbReference type="EMBL" id="JAXCGZ010013892">
    <property type="protein sequence ID" value="KAK7071832.1"/>
    <property type="molecule type" value="Genomic_DNA"/>
</dbReference>
<evidence type="ECO:0000313" key="1">
    <source>
        <dbReference type="EMBL" id="KAK7071832.1"/>
    </source>
</evidence>
<dbReference type="AlphaFoldDB" id="A0AAN8WTA5"/>
<accession>A0AAN8WTA5</accession>
<protein>
    <submittedName>
        <fullName evidence="1">Uncharacterized protein</fullName>
    </submittedName>
</protein>
<reference evidence="1 2" key="1">
    <citation type="submission" date="2023-11" db="EMBL/GenBank/DDBJ databases">
        <title>Halocaridina rubra genome assembly.</title>
        <authorList>
            <person name="Smith C."/>
        </authorList>
    </citation>
    <scope>NUCLEOTIDE SEQUENCE [LARGE SCALE GENOMIC DNA]</scope>
    <source>
        <strain evidence="1">EP-1</strain>
        <tissue evidence="1">Whole</tissue>
    </source>
</reference>
<sequence length="62" mass="6853">MIYRVIREADVLMTVCIGTEIQTALTMALGLGKVYPLCKTRGRIKQNLDLVGILIPLAQSHI</sequence>
<comment type="caution">
    <text evidence="1">The sequence shown here is derived from an EMBL/GenBank/DDBJ whole genome shotgun (WGS) entry which is preliminary data.</text>
</comment>
<gene>
    <name evidence="1" type="ORF">SK128_002124</name>
</gene>
<name>A0AAN8WTA5_HALRR</name>
<evidence type="ECO:0000313" key="2">
    <source>
        <dbReference type="Proteomes" id="UP001381693"/>
    </source>
</evidence>
<feature type="non-terminal residue" evidence="1">
    <location>
        <position position="62"/>
    </location>
</feature>
<organism evidence="1 2">
    <name type="scientific">Halocaridina rubra</name>
    <name type="common">Hawaiian red shrimp</name>
    <dbReference type="NCBI Taxonomy" id="373956"/>
    <lineage>
        <taxon>Eukaryota</taxon>
        <taxon>Metazoa</taxon>
        <taxon>Ecdysozoa</taxon>
        <taxon>Arthropoda</taxon>
        <taxon>Crustacea</taxon>
        <taxon>Multicrustacea</taxon>
        <taxon>Malacostraca</taxon>
        <taxon>Eumalacostraca</taxon>
        <taxon>Eucarida</taxon>
        <taxon>Decapoda</taxon>
        <taxon>Pleocyemata</taxon>
        <taxon>Caridea</taxon>
        <taxon>Atyoidea</taxon>
        <taxon>Atyidae</taxon>
        <taxon>Halocaridina</taxon>
    </lineage>
</organism>
<keyword evidence="2" id="KW-1185">Reference proteome</keyword>